<feature type="transmembrane region" description="Helical" evidence="5">
    <location>
        <begin position="177"/>
        <end position="196"/>
    </location>
</feature>
<dbReference type="Gene3D" id="1.20.1250.20">
    <property type="entry name" value="MFS general substrate transporter like domains"/>
    <property type="match status" value="2"/>
</dbReference>
<evidence type="ECO:0000256" key="3">
    <source>
        <dbReference type="ARBA" id="ARBA00022989"/>
    </source>
</evidence>
<sequence length="412" mass="43720">METQRPETNDLRRSLIAGRILVFVAIAFSALTLRVAVTAFTPLAARISDEVGFSSTVVGVFGMLPTAMFALFGLFTPALGKRFGLERTALLAMLLAGIGMLTRALVSDVWSLLFLSAVALAGMGIGNVVIPPLVKRYFSDRLAVMSSIYITMVQLGTVVPALIAVPVADSHGWRTSLGIWAVVGFVAAVPWIAIIADRRGRDRTDRTGVAPHNAQRKGKTWKTSLGWGMAGMFGMTSLITYSMFTWVPKLLTDAGASSAFAGSMVGVFALVGLISAFAAPTLCARIANPFPIVVGCALCYVVGFLGLLIAPMSAPVLWIVIVGLGPSTFPMSLTLINLRTRSQVGSSALSGFTQGIGYTVACVGPLLFGVLHDTSHGYALPFGLLFVAVGVVLVSSWHACKPRYLEDMWPRS</sequence>
<evidence type="ECO:0000313" key="8">
    <source>
        <dbReference type="Proteomes" id="UP000322244"/>
    </source>
</evidence>
<dbReference type="PROSITE" id="PS50850">
    <property type="entry name" value="MFS"/>
    <property type="match status" value="1"/>
</dbReference>
<dbReference type="PANTHER" id="PTHR23523">
    <property type="match status" value="1"/>
</dbReference>
<dbReference type="InterPro" id="IPR052524">
    <property type="entry name" value="MFS_Cyanate_Porter"/>
</dbReference>
<keyword evidence="8" id="KW-1185">Reference proteome</keyword>
<keyword evidence="4 5" id="KW-0472">Membrane</keyword>
<evidence type="ECO:0000256" key="1">
    <source>
        <dbReference type="ARBA" id="ARBA00004651"/>
    </source>
</evidence>
<feature type="transmembrane region" description="Helical" evidence="5">
    <location>
        <begin position="225"/>
        <end position="247"/>
    </location>
</feature>
<dbReference type="Pfam" id="PF07690">
    <property type="entry name" value="MFS_1"/>
    <property type="match status" value="1"/>
</dbReference>
<dbReference type="InterPro" id="IPR011701">
    <property type="entry name" value="MFS"/>
</dbReference>
<evidence type="ECO:0000259" key="6">
    <source>
        <dbReference type="PROSITE" id="PS50850"/>
    </source>
</evidence>
<dbReference type="InterPro" id="IPR020846">
    <property type="entry name" value="MFS_dom"/>
</dbReference>
<dbReference type="CDD" id="cd17339">
    <property type="entry name" value="MFS_NIMT_CynX_like"/>
    <property type="match status" value="1"/>
</dbReference>
<dbReference type="EMBL" id="VLNY01000002">
    <property type="protein sequence ID" value="KAA0024352.1"/>
    <property type="molecule type" value="Genomic_DNA"/>
</dbReference>
<feature type="transmembrane region" description="Helical" evidence="5">
    <location>
        <begin position="378"/>
        <end position="400"/>
    </location>
</feature>
<dbReference type="InterPro" id="IPR036259">
    <property type="entry name" value="MFS_trans_sf"/>
</dbReference>
<dbReference type="OrthoDB" id="5317164at2"/>
<dbReference type="Proteomes" id="UP000322244">
    <property type="component" value="Unassembled WGS sequence"/>
</dbReference>
<comment type="caution">
    <text evidence="7">The sequence shown here is derived from an EMBL/GenBank/DDBJ whole genome shotgun (WGS) entry which is preliminary data.</text>
</comment>
<dbReference type="AlphaFoldDB" id="A0A5A7SGS3"/>
<dbReference type="PANTHER" id="PTHR23523:SF2">
    <property type="entry name" value="2-NITROIMIDAZOLE TRANSPORTER"/>
    <property type="match status" value="1"/>
</dbReference>
<name>A0A5A7SGS3_9NOCA</name>
<feature type="transmembrane region" description="Helical" evidence="5">
    <location>
        <begin position="20"/>
        <end position="45"/>
    </location>
</feature>
<feature type="transmembrane region" description="Helical" evidence="5">
    <location>
        <begin position="316"/>
        <end position="336"/>
    </location>
</feature>
<accession>A0A5A7SGS3</accession>
<feature type="transmembrane region" description="Helical" evidence="5">
    <location>
        <begin position="88"/>
        <end position="106"/>
    </location>
</feature>
<proteinExistence type="predicted"/>
<feature type="transmembrane region" description="Helical" evidence="5">
    <location>
        <begin position="259"/>
        <end position="278"/>
    </location>
</feature>
<evidence type="ECO:0000313" key="7">
    <source>
        <dbReference type="EMBL" id="KAA0024352.1"/>
    </source>
</evidence>
<protein>
    <submittedName>
        <fullName evidence="7">MFS transporter</fullName>
    </submittedName>
</protein>
<feature type="transmembrane region" description="Helical" evidence="5">
    <location>
        <begin position="51"/>
        <end position="76"/>
    </location>
</feature>
<keyword evidence="3 5" id="KW-1133">Transmembrane helix</keyword>
<feature type="transmembrane region" description="Helical" evidence="5">
    <location>
        <begin position="290"/>
        <end position="310"/>
    </location>
</feature>
<organism evidence="7 8">
    <name type="scientific">Antrihabitans cavernicola</name>
    <dbReference type="NCBI Taxonomy" id="2495913"/>
    <lineage>
        <taxon>Bacteria</taxon>
        <taxon>Bacillati</taxon>
        <taxon>Actinomycetota</taxon>
        <taxon>Actinomycetes</taxon>
        <taxon>Mycobacteriales</taxon>
        <taxon>Nocardiaceae</taxon>
        <taxon>Antrihabitans</taxon>
    </lineage>
</organism>
<gene>
    <name evidence="7" type="ORF">FOY51_05450</name>
</gene>
<evidence type="ECO:0000256" key="5">
    <source>
        <dbReference type="SAM" id="Phobius"/>
    </source>
</evidence>
<feature type="transmembrane region" description="Helical" evidence="5">
    <location>
        <begin position="348"/>
        <end position="372"/>
    </location>
</feature>
<dbReference type="GO" id="GO:0005886">
    <property type="term" value="C:plasma membrane"/>
    <property type="evidence" value="ECO:0007669"/>
    <property type="project" value="UniProtKB-SubCell"/>
</dbReference>
<dbReference type="GO" id="GO:0022857">
    <property type="term" value="F:transmembrane transporter activity"/>
    <property type="evidence" value="ECO:0007669"/>
    <property type="project" value="InterPro"/>
</dbReference>
<feature type="transmembrane region" description="Helical" evidence="5">
    <location>
        <begin position="142"/>
        <end position="165"/>
    </location>
</feature>
<feature type="domain" description="Major facilitator superfamily (MFS) profile" evidence="6">
    <location>
        <begin position="20"/>
        <end position="404"/>
    </location>
</feature>
<evidence type="ECO:0000256" key="4">
    <source>
        <dbReference type="ARBA" id="ARBA00023136"/>
    </source>
</evidence>
<feature type="transmembrane region" description="Helical" evidence="5">
    <location>
        <begin position="112"/>
        <end position="130"/>
    </location>
</feature>
<evidence type="ECO:0000256" key="2">
    <source>
        <dbReference type="ARBA" id="ARBA00022692"/>
    </source>
</evidence>
<keyword evidence="2 5" id="KW-0812">Transmembrane</keyword>
<reference evidence="7 8" key="1">
    <citation type="submission" date="2019-07" db="EMBL/GenBank/DDBJ databases">
        <title>Rhodococcus cavernicolus sp. nov., isolated from a cave.</title>
        <authorList>
            <person name="Lee S.D."/>
        </authorList>
    </citation>
    <scope>NUCLEOTIDE SEQUENCE [LARGE SCALE GENOMIC DNA]</scope>
    <source>
        <strain evidence="7 8">C1-24</strain>
    </source>
</reference>
<comment type="subcellular location">
    <subcellularLocation>
        <location evidence="1">Cell membrane</location>
        <topology evidence="1">Multi-pass membrane protein</topology>
    </subcellularLocation>
</comment>
<dbReference type="SUPFAM" id="SSF103473">
    <property type="entry name" value="MFS general substrate transporter"/>
    <property type="match status" value="1"/>
</dbReference>